<gene>
    <name evidence="1" type="ORF">ACAT0790_LOCUS41906</name>
</gene>
<protein>
    <submittedName>
        <fullName evidence="1">Uncharacterized protein</fullName>
    </submittedName>
</protein>
<proteinExistence type="predicted"/>
<accession>A0A7S1RH27</accession>
<name>A0A7S1RH27_ALECA</name>
<reference evidence="1" key="1">
    <citation type="submission" date="2021-01" db="EMBL/GenBank/DDBJ databases">
        <authorList>
            <person name="Corre E."/>
            <person name="Pelletier E."/>
            <person name="Niang G."/>
            <person name="Scheremetjew M."/>
            <person name="Finn R."/>
            <person name="Kale V."/>
            <person name="Holt S."/>
            <person name="Cochrane G."/>
            <person name="Meng A."/>
            <person name="Brown T."/>
            <person name="Cohen L."/>
        </authorList>
    </citation>
    <scope>NUCLEOTIDE SEQUENCE</scope>
    <source>
        <strain evidence="1">OF101</strain>
    </source>
</reference>
<dbReference type="AlphaFoldDB" id="A0A7S1RH27"/>
<sequence length="146" mass="15000">MAQADTFVESNLVQPLGSRTSYISSAPRPMAMSVGRIFLVVLAACVVNSSCQQPGAGGSKAPEKGSVGKESVLLQAAAEMSKSQSGVGIEGAGAKRKHIDTCGLFAQGAGSTGCAARGGETKGTNRLQMKTKMSKVVLDLSEEDDY</sequence>
<evidence type="ECO:0000313" key="1">
    <source>
        <dbReference type="EMBL" id="CAD9165138.1"/>
    </source>
</evidence>
<organism evidence="1">
    <name type="scientific">Alexandrium catenella</name>
    <name type="common">Red tide dinoflagellate</name>
    <name type="synonym">Gonyaulax catenella</name>
    <dbReference type="NCBI Taxonomy" id="2925"/>
    <lineage>
        <taxon>Eukaryota</taxon>
        <taxon>Sar</taxon>
        <taxon>Alveolata</taxon>
        <taxon>Dinophyceae</taxon>
        <taxon>Gonyaulacales</taxon>
        <taxon>Pyrocystaceae</taxon>
        <taxon>Alexandrium</taxon>
    </lineage>
</organism>
<dbReference type="EMBL" id="HBGE01069936">
    <property type="protein sequence ID" value="CAD9165138.1"/>
    <property type="molecule type" value="Transcribed_RNA"/>
</dbReference>